<feature type="compositionally biased region" description="Basic residues" evidence="6">
    <location>
        <begin position="537"/>
        <end position="547"/>
    </location>
</feature>
<dbReference type="Gene3D" id="2.30.120.10">
    <property type="match status" value="1"/>
</dbReference>
<dbReference type="Gene3D" id="3.60.20.10">
    <property type="entry name" value="Glutamine Phosphoribosylpyrophosphate, subunit 1, domain 1"/>
    <property type="match status" value="1"/>
</dbReference>
<dbReference type="GO" id="GO:0017000">
    <property type="term" value="P:antibiotic biosynthetic process"/>
    <property type="evidence" value="ECO:0007669"/>
    <property type="project" value="InterPro"/>
</dbReference>
<feature type="compositionally biased region" description="Basic and acidic residues" evidence="6">
    <location>
        <begin position="867"/>
        <end position="880"/>
    </location>
</feature>
<dbReference type="InterPro" id="IPR043147">
    <property type="entry name" value="Penicillin_amidase_A-knob"/>
</dbReference>
<evidence type="ECO:0000256" key="4">
    <source>
        <dbReference type="PIRSR" id="PIRSR001227-1"/>
    </source>
</evidence>
<sequence length="925" mass="98212">MTLYRDAWGIPHLRADSANELAFAQGHNAALDRAWQIEVERHRSRGTTAAFLGPGAVGWDRFARQARLDDTARRCLRTLDREDPDTATWLRHYVDGVNAGLAEGASRSPEFAATGLAPGHWEPWTPLGIWLSTHILFAGFPTKLWREEVARRLGEDWTGLFATDGPGTAGSNGWLVPGDRTVTGAAVLAGDPHRFIEAPGVYQQIRLACPEFDVIGLAVPGVPGIAHFGHTGHVAWSITNAMADYQDLYAERLRRGGGGEGADSGGADGTDGANASAPDHSPGAGGLCGAVDFYGTVEALGPDGWRPVARHVETIEVAGADPVRVAILETERGPVIIPPAPGSATAPYPAPASDPANDGGGHALAVSLRYPPRVREDLGFAVLPALLRAKTVADVDRALDRWVEPVNVVHAADTAGGTLHRVAGAVPLRHPGNRLRVAPAWEADRAWRGWHHPMPGETVRDPAIMANQRGIASPLGVEFAPPHRAERIRSLLDRQALWSAGDMAAIHRDTRLASAEPLLRLLAGLDHADGHRDGHHRDGHRTSHRTGRRDGRGDHSADGGDGTGPTSAPGPASASASASASALAPAPAGAPVSSLASAPGESEPTTARLSPAAADLRDRLLRWDRHMDADSTDAAAFATVRARVVRRLAEHPVLAPLAVPPPHPDVFQPWLALVPRVAFALETLLTSDRIPGADRIEAVRRAVEETAAEEAGSAGQPRRWGDLHRLAPWQALPEPAPGRRTGGADGAAEPVPAVPDTAAEPIPGAPDTAPDIRPALSGDHDCVLATSSVPGLTHHSARASAARFVWDLARREDSRWIVPLGASGIPGHPHRSDQLPLWVRGDLVPVVTDWSLLTPEPAGRGPAGPDPIRREDTVPPEARHPSALAPSPATSPHRTTNHRTTNHRTTNHRTTAQPSQERHDPRRLP</sequence>
<keyword evidence="5" id="KW-0479">Metal-binding</keyword>
<dbReference type="Gene3D" id="1.10.1400.10">
    <property type="match status" value="1"/>
</dbReference>
<dbReference type="Gene3D" id="1.10.439.10">
    <property type="entry name" value="Penicillin Amidohydrolase, domain 1"/>
    <property type="match status" value="1"/>
</dbReference>
<feature type="binding site" evidence="5">
    <location>
        <position position="244"/>
    </location>
    <ligand>
        <name>Ca(2+)</name>
        <dbReference type="ChEBI" id="CHEBI:29108"/>
    </ligand>
</feature>
<proteinExistence type="inferred from homology"/>
<feature type="region of interest" description="Disordered" evidence="6">
    <location>
        <begin position="732"/>
        <end position="752"/>
    </location>
</feature>
<feature type="binding site" evidence="5">
    <location>
        <position position="247"/>
    </location>
    <ligand>
        <name>Ca(2+)</name>
        <dbReference type="ChEBI" id="CHEBI:29108"/>
    </ligand>
</feature>
<organism evidence="7 8">
    <name type="scientific">Streptomyces xinghaiensis</name>
    <dbReference type="NCBI Taxonomy" id="1038928"/>
    <lineage>
        <taxon>Bacteria</taxon>
        <taxon>Bacillati</taxon>
        <taxon>Actinomycetota</taxon>
        <taxon>Actinomycetes</taxon>
        <taxon>Kitasatosporales</taxon>
        <taxon>Streptomycetaceae</taxon>
        <taxon>Streptomyces</taxon>
    </lineage>
</organism>
<dbReference type="AlphaFoldDB" id="A0A3R7HAQ1"/>
<feature type="compositionally biased region" description="Low complexity" evidence="6">
    <location>
        <begin position="881"/>
        <end position="894"/>
    </location>
</feature>
<protein>
    <submittedName>
        <fullName evidence="7">Penicillin acylase family protein</fullName>
    </submittedName>
</protein>
<feature type="region of interest" description="Disordered" evidence="6">
    <location>
        <begin position="256"/>
        <end position="281"/>
    </location>
</feature>
<feature type="compositionally biased region" description="Basic residues" evidence="6">
    <location>
        <begin position="895"/>
        <end position="907"/>
    </location>
</feature>
<name>A0A3R7HAQ1_9ACTN</name>
<evidence type="ECO:0000256" key="1">
    <source>
        <dbReference type="ARBA" id="ARBA00006586"/>
    </source>
</evidence>
<evidence type="ECO:0000256" key="6">
    <source>
        <dbReference type="SAM" id="MobiDB-lite"/>
    </source>
</evidence>
<feature type="active site" description="Nucleophile" evidence="4">
    <location>
        <position position="171"/>
    </location>
</feature>
<dbReference type="InterPro" id="IPR023343">
    <property type="entry name" value="Penicillin_amidase_dom1"/>
</dbReference>
<comment type="similarity">
    <text evidence="1">Belongs to the peptidase S45 family.</text>
</comment>
<feature type="region of interest" description="Disordered" evidence="6">
    <location>
        <begin position="529"/>
        <end position="611"/>
    </location>
</feature>
<dbReference type="EMBL" id="JNAD02000012">
    <property type="protein sequence ID" value="RKM92781.1"/>
    <property type="molecule type" value="Genomic_DNA"/>
</dbReference>
<dbReference type="PANTHER" id="PTHR34218">
    <property type="entry name" value="PEPTIDASE S45 PENICILLIN AMIDASE"/>
    <property type="match status" value="1"/>
</dbReference>
<keyword evidence="3" id="KW-0865">Zymogen</keyword>
<dbReference type="PANTHER" id="PTHR34218:SF4">
    <property type="entry name" value="ACYL-HOMOSERINE LACTONE ACYLASE QUIP"/>
    <property type="match status" value="1"/>
</dbReference>
<accession>A0A3R7HAQ1</accession>
<dbReference type="GO" id="GO:0016811">
    <property type="term" value="F:hydrolase activity, acting on carbon-nitrogen (but not peptide) bonds, in linear amides"/>
    <property type="evidence" value="ECO:0007669"/>
    <property type="project" value="InterPro"/>
</dbReference>
<dbReference type="RefSeq" id="WP_078649635.1">
    <property type="nucleotide sequence ID" value="NZ_CP134822.1"/>
</dbReference>
<comment type="cofactor">
    <cofactor evidence="5">
        <name>Ca(2+)</name>
        <dbReference type="ChEBI" id="CHEBI:29108"/>
    </cofactor>
    <text evidence="5">Binds 1 Ca(2+) ion per dimer.</text>
</comment>
<dbReference type="InterPro" id="IPR002692">
    <property type="entry name" value="S45"/>
</dbReference>
<keyword evidence="5" id="KW-0106">Calcium</keyword>
<feature type="region of interest" description="Disordered" evidence="6">
    <location>
        <begin position="852"/>
        <end position="925"/>
    </location>
</feature>
<dbReference type="GO" id="GO:0046872">
    <property type="term" value="F:metal ion binding"/>
    <property type="evidence" value="ECO:0007669"/>
    <property type="project" value="UniProtKB-KW"/>
</dbReference>
<dbReference type="InterPro" id="IPR029055">
    <property type="entry name" value="Ntn_hydrolases_N"/>
</dbReference>
<dbReference type="Proteomes" id="UP000028058">
    <property type="component" value="Unassembled WGS sequence"/>
</dbReference>
<feature type="compositionally biased region" description="Gly residues" evidence="6">
    <location>
        <begin position="256"/>
        <end position="269"/>
    </location>
</feature>
<evidence type="ECO:0000256" key="3">
    <source>
        <dbReference type="ARBA" id="ARBA00023145"/>
    </source>
</evidence>
<evidence type="ECO:0000313" key="7">
    <source>
        <dbReference type="EMBL" id="RKM92781.1"/>
    </source>
</evidence>
<comment type="caution">
    <text evidence="7">The sequence shown here is derived from an EMBL/GenBank/DDBJ whole genome shotgun (WGS) entry which is preliminary data.</text>
</comment>
<dbReference type="Pfam" id="PF01804">
    <property type="entry name" value="Penicil_amidase"/>
    <property type="match status" value="2"/>
</dbReference>
<reference evidence="7 8" key="1">
    <citation type="journal article" date="2014" name="Genome Announc.">
        <title>Draft Genome Sequence of Streptomyces fradiae ATCC 19609, a Strain Highly Sensitive to Antibiotics.</title>
        <authorList>
            <person name="Bekker O.B."/>
            <person name="Klimina K.M."/>
            <person name="Vatlin A.A."/>
            <person name="Zakharevich N.V."/>
            <person name="Kasianov A.S."/>
            <person name="Danilenko V.N."/>
        </authorList>
    </citation>
    <scope>NUCLEOTIDE SEQUENCE [LARGE SCALE GENOMIC DNA]</scope>
    <source>
        <strain evidence="7 8">ATCC 19609</strain>
    </source>
</reference>
<dbReference type="SUPFAM" id="SSF56235">
    <property type="entry name" value="N-terminal nucleophile aminohydrolases (Ntn hydrolases)"/>
    <property type="match status" value="1"/>
</dbReference>
<feature type="compositionally biased region" description="Low complexity" evidence="6">
    <location>
        <begin position="564"/>
        <end position="600"/>
    </location>
</feature>
<evidence type="ECO:0000256" key="5">
    <source>
        <dbReference type="PIRSR" id="PIRSR001227-2"/>
    </source>
</evidence>
<dbReference type="InterPro" id="IPR043146">
    <property type="entry name" value="Penicillin_amidase_N_B-knob"/>
</dbReference>
<feature type="compositionally biased region" description="Basic and acidic residues" evidence="6">
    <location>
        <begin position="548"/>
        <end position="558"/>
    </location>
</feature>
<evidence type="ECO:0000256" key="2">
    <source>
        <dbReference type="ARBA" id="ARBA00022801"/>
    </source>
</evidence>
<dbReference type="InterPro" id="IPR014395">
    <property type="entry name" value="Pen/GL7ACA/AHL_acylase"/>
</dbReference>
<dbReference type="PIRSF" id="PIRSF001227">
    <property type="entry name" value="Pen_acylase"/>
    <property type="match status" value="1"/>
</dbReference>
<gene>
    <name evidence="7" type="ORF">SFRA_022915</name>
</gene>
<dbReference type="OrthoDB" id="9759796at2"/>
<evidence type="ECO:0000313" key="8">
    <source>
        <dbReference type="Proteomes" id="UP000028058"/>
    </source>
</evidence>
<feature type="compositionally biased region" description="Basic and acidic residues" evidence="6">
    <location>
        <begin position="916"/>
        <end position="925"/>
    </location>
</feature>
<keyword evidence="8" id="KW-1185">Reference proteome</keyword>
<keyword evidence="2" id="KW-0378">Hydrolase</keyword>